<evidence type="ECO:0000313" key="1">
    <source>
        <dbReference type="EMBL" id="CRK91770.1"/>
    </source>
</evidence>
<reference evidence="1 2" key="1">
    <citation type="submission" date="2015-04" db="EMBL/GenBank/DDBJ databases">
        <authorList>
            <person name="Syromyatnikov M.Y."/>
            <person name="Popov V.N."/>
        </authorList>
    </citation>
    <scope>NUCLEOTIDE SEQUENCE [LARGE SCALE GENOMIC DNA]</scope>
</reference>
<keyword evidence="2" id="KW-1185">Reference proteome</keyword>
<dbReference type="Proteomes" id="UP000183832">
    <property type="component" value="Unassembled WGS sequence"/>
</dbReference>
<organism evidence="1 2">
    <name type="scientific">Clunio marinus</name>
    <dbReference type="NCBI Taxonomy" id="568069"/>
    <lineage>
        <taxon>Eukaryota</taxon>
        <taxon>Metazoa</taxon>
        <taxon>Ecdysozoa</taxon>
        <taxon>Arthropoda</taxon>
        <taxon>Hexapoda</taxon>
        <taxon>Insecta</taxon>
        <taxon>Pterygota</taxon>
        <taxon>Neoptera</taxon>
        <taxon>Endopterygota</taxon>
        <taxon>Diptera</taxon>
        <taxon>Nematocera</taxon>
        <taxon>Chironomoidea</taxon>
        <taxon>Chironomidae</taxon>
        <taxon>Clunio</taxon>
    </lineage>
</organism>
<accession>A0A1J1HW42</accession>
<dbReference type="AlphaFoldDB" id="A0A1J1HW42"/>
<dbReference type="EMBL" id="CVRI01000021">
    <property type="protein sequence ID" value="CRK91770.1"/>
    <property type="molecule type" value="Genomic_DNA"/>
</dbReference>
<proteinExistence type="predicted"/>
<evidence type="ECO:0000313" key="2">
    <source>
        <dbReference type="Proteomes" id="UP000183832"/>
    </source>
</evidence>
<name>A0A1J1HW42_9DIPT</name>
<protein>
    <submittedName>
        <fullName evidence="1">CLUMA_CG005402, isoform A</fullName>
    </submittedName>
</protein>
<sequence length="82" mass="9518">MPAVDPRMSLTVRCGSCTKMKIAPASSNNTAYNYLFEEQQNVYFHDVSINGVFYQHYQQSRMMTLRVSTNTQFPTRHSYTII</sequence>
<gene>
    <name evidence="1" type="ORF">CLUMA_CG005402</name>
</gene>